<accession>A0A7R9KCK9</accession>
<name>A0A7R9KCK9_9ACAR</name>
<keyword evidence="2" id="KW-0812">Transmembrane</keyword>
<evidence type="ECO:0000313" key="3">
    <source>
        <dbReference type="EMBL" id="CAD7620586.1"/>
    </source>
</evidence>
<evidence type="ECO:0000256" key="1">
    <source>
        <dbReference type="SAM" id="MobiDB-lite"/>
    </source>
</evidence>
<gene>
    <name evidence="3" type="ORF">OSB1V03_LOCUS1067</name>
</gene>
<keyword evidence="4" id="KW-1185">Reference proteome</keyword>
<dbReference type="Proteomes" id="UP000759131">
    <property type="component" value="Unassembled WGS sequence"/>
</dbReference>
<evidence type="ECO:0000313" key="4">
    <source>
        <dbReference type="Proteomes" id="UP000759131"/>
    </source>
</evidence>
<proteinExistence type="predicted"/>
<dbReference type="EMBL" id="OC854857">
    <property type="protein sequence ID" value="CAD7620586.1"/>
    <property type="molecule type" value="Genomic_DNA"/>
</dbReference>
<feature type="transmembrane region" description="Helical" evidence="2">
    <location>
        <begin position="200"/>
        <end position="222"/>
    </location>
</feature>
<keyword evidence="2" id="KW-0472">Membrane</keyword>
<feature type="region of interest" description="Disordered" evidence="1">
    <location>
        <begin position="1"/>
        <end position="81"/>
    </location>
</feature>
<organism evidence="3">
    <name type="scientific">Medioppia subpectinata</name>
    <dbReference type="NCBI Taxonomy" id="1979941"/>
    <lineage>
        <taxon>Eukaryota</taxon>
        <taxon>Metazoa</taxon>
        <taxon>Ecdysozoa</taxon>
        <taxon>Arthropoda</taxon>
        <taxon>Chelicerata</taxon>
        <taxon>Arachnida</taxon>
        <taxon>Acari</taxon>
        <taxon>Acariformes</taxon>
        <taxon>Sarcoptiformes</taxon>
        <taxon>Oribatida</taxon>
        <taxon>Brachypylina</taxon>
        <taxon>Oppioidea</taxon>
        <taxon>Oppiidae</taxon>
        <taxon>Medioppia</taxon>
    </lineage>
</organism>
<dbReference type="EMBL" id="CAJPIZ010000282">
    <property type="protein sequence ID" value="CAG2101016.1"/>
    <property type="molecule type" value="Genomic_DNA"/>
</dbReference>
<feature type="compositionally biased region" description="Low complexity" evidence="1">
    <location>
        <begin position="48"/>
        <end position="67"/>
    </location>
</feature>
<sequence length="231" mass="25477">MTSDARDQSTASDNGSGAERTVPSIKISKNKRKNSKNWSIVGQQSAKNCHNNGNAKNNGLNVDNNGNDLVPKKRGRKPKLNNGFTVTTDEVNGHKTNKKQKRCINDKKRMEMDYKQNTVEEEVETVENDRKINKMHTKWMLNCLIKKVDTDFEQILPNEILIKIFDYILVDDHNRTQSIINTGTVITGGRLIPGIAGHRVIAAGVVVTVVASGAVVAVLSAADGNVIHVHI</sequence>
<keyword evidence="2" id="KW-1133">Transmembrane helix</keyword>
<reference evidence="3" key="1">
    <citation type="submission" date="2020-11" db="EMBL/GenBank/DDBJ databases">
        <authorList>
            <person name="Tran Van P."/>
        </authorList>
    </citation>
    <scope>NUCLEOTIDE SEQUENCE</scope>
</reference>
<evidence type="ECO:0000256" key="2">
    <source>
        <dbReference type="SAM" id="Phobius"/>
    </source>
</evidence>
<protein>
    <submittedName>
        <fullName evidence="3">Uncharacterized protein</fullName>
    </submittedName>
</protein>
<dbReference type="AlphaFoldDB" id="A0A7R9KCK9"/>